<gene>
    <name evidence="1" type="ORF">NYQ28_15075</name>
</gene>
<dbReference type="RefSeq" id="WP_141862577.1">
    <property type="nucleotide sequence ID" value="NZ_BMNV01000011.1"/>
</dbReference>
<protein>
    <recommendedName>
        <fullName evidence="3">DUF222 domain-containing protein</fullName>
    </recommendedName>
</protein>
<organism evidence="1 2">
    <name type="scientific">Curtobacterium citreum</name>
    <dbReference type="NCBI Taxonomy" id="2036"/>
    <lineage>
        <taxon>Bacteria</taxon>
        <taxon>Bacillati</taxon>
        <taxon>Actinomycetota</taxon>
        <taxon>Actinomycetes</taxon>
        <taxon>Micrococcales</taxon>
        <taxon>Microbacteriaceae</taxon>
        <taxon>Curtobacterium</taxon>
    </lineage>
</organism>
<keyword evidence="2" id="KW-1185">Reference proteome</keyword>
<reference evidence="1 2" key="1">
    <citation type="submission" date="2022-08" db="EMBL/GenBank/DDBJ databases">
        <title>Taxonomy of Curtobacterium flaccumfaciens.</title>
        <authorList>
            <person name="Osdaghi E."/>
            <person name="Taghavi S.M."/>
            <person name="Hamidizade M."/>
            <person name="Abachi H."/>
            <person name="Fazliarab A."/>
            <person name="Baeyen S."/>
            <person name="Portier P."/>
            <person name="Van Vaerenbergh J."/>
            <person name="Jacques M.-A."/>
        </authorList>
    </citation>
    <scope>NUCLEOTIDE SEQUENCE [LARGE SCALE GENOMIC DNA]</scope>
    <source>
        <strain evidence="1 2">LMG8786T</strain>
    </source>
</reference>
<evidence type="ECO:0008006" key="3">
    <source>
        <dbReference type="Google" id="ProtNLM"/>
    </source>
</evidence>
<dbReference type="GeneID" id="95325061"/>
<sequence>MAMTDEDFLDNVDRIIDAGGTVTDEYTRLKGRLSAFHSLENASLALLKQAVASDVPMDRVAELRSLSYAELATPPEQAVVRNAVRGELIRLLRVEYAQTAEGNYEGVGLRFNDTASRYTDAHHTVPASTDPATLVSATAKVRNAWTEGQALAVELTALADLLVVAASLTGRQVGSKGARVGLTVLGAGLHRRELWDAYDAGWSAVLDLGAELHAPDLEQFEALAEPRAIETRYVQGDMGMRAVEWDPEDEHTAEEEAQHFTLT</sequence>
<proteinExistence type="predicted"/>
<dbReference type="EMBL" id="JANVAD010000009">
    <property type="protein sequence ID" value="MCS6523889.1"/>
    <property type="molecule type" value="Genomic_DNA"/>
</dbReference>
<evidence type="ECO:0000313" key="1">
    <source>
        <dbReference type="EMBL" id="MCS6523889.1"/>
    </source>
</evidence>
<evidence type="ECO:0000313" key="2">
    <source>
        <dbReference type="Proteomes" id="UP001652264"/>
    </source>
</evidence>
<name>A0ABT2HKT7_9MICO</name>
<dbReference type="Proteomes" id="UP001652264">
    <property type="component" value="Unassembled WGS sequence"/>
</dbReference>
<accession>A0ABT2HKT7</accession>
<comment type="caution">
    <text evidence="1">The sequence shown here is derived from an EMBL/GenBank/DDBJ whole genome shotgun (WGS) entry which is preliminary data.</text>
</comment>